<gene>
    <name evidence="1" type="ORF">B0T17DRAFT_317515</name>
</gene>
<evidence type="ECO:0000313" key="1">
    <source>
        <dbReference type="EMBL" id="KAK0617949.1"/>
    </source>
</evidence>
<reference evidence="1" key="1">
    <citation type="submission" date="2023-06" db="EMBL/GenBank/DDBJ databases">
        <title>Genome-scale phylogeny and comparative genomics of the fungal order Sordariales.</title>
        <authorList>
            <consortium name="Lawrence Berkeley National Laboratory"/>
            <person name="Hensen N."/>
            <person name="Bonometti L."/>
            <person name="Westerberg I."/>
            <person name="Brannstrom I.O."/>
            <person name="Guillou S."/>
            <person name="Cros-Aarteil S."/>
            <person name="Calhoun S."/>
            <person name="Haridas S."/>
            <person name="Kuo A."/>
            <person name="Mondo S."/>
            <person name="Pangilinan J."/>
            <person name="Riley R."/>
            <person name="LaButti K."/>
            <person name="Andreopoulos B."/>
            <person name="Lipzen A."/>
            <person name="Chen C."/>
            <person name="Yanf M."/>
            <person name="Daum C."/>
            <person name="Ng V."/>
            <person name="Clum A."/>
            <person name="Steindorff A."/>
            <person name="Ohm R."/>
            <person name="Martin F."/>
            <person name="Silar P."/>
            <person name="Natvig D."/>
            <person name="Lalanne C."/>
            <person name="Gautier V."/>
            <person name="Ament-velasquez S.L."/>
            <person name="Kruys A."/>
            <person name="Hutchinson M.I."/>
            <person name="Powell A.J."/>
            <person name="Barry K."/>
            <person name="Miller A.N."/>
            <person name="Grigoriev I.V."/>
            <person name="Debuchy R."/>
            <person name="Gladieux P."/>
            <person name="Thoren M.H."/>
            <person name="Johannesson H."/>
        </authorList>
    </citation>
    <scope>NUCLEOTIDE SEQUENCE</scope>
    <source>
        <strain evidence="1">SMH3391-2</strain>
    </source>
</reference>
<comment type="caution">
    <text evidence="1">The sequence shown here is derived from an EMBL/GenBank/DDBJ whole genome shotgun (WGS) entry which is preliminary data.</text>
</comment>
<organism evidence="1 2">
    <name type="scientific">Bombardia bombarda</name>
    <dbReference type="NCBI Taxonomy" id="252184"/>
    <lineage>
        <taxon>Eukaryota</taxon>
        <taxon>Fungi</taxon>
        <taxon>Dikarya</taxon>
        <taxon>Ascomycota</taxon>
        <taxon>Pezizomycotina</taxon>
        <taxon>Sordariomycetes</taxon>
        <taxon>Sordariomycetidae</taxon>
        <taxon>Sordariales</taxon>
        <taxon>Lasiosphaeriaceae</taxon>
        <taxon>Bombardia</taxon>
    </lineage>
</organism>
<sequence>MNEYSAFVRTIKHKIPTNSSAGCVSRRRRRGDSIGYRGCPGQARNARIRRCLGVSDRRNLRLQQTNNASQKRVNKLLQKHNNSERMASFCFSFSLCLVDYYPTKTFNKNTYVASEPKQKHPQLFPDRPTYLAGPLVQTLAMEDLHSFTGLSGRTRERDAWTSSAHCHGNQGCIPVFPPTLSPLPRYQVPSYLVMGEEEVDLKTRRTTAHSCQSSSLEPPFPTTLFFFLLKTYPGSSISPRTHRIQDLRPGEGLWGYFIALGHFWVLHVWELLHQER</sequence>
<dbReference type="Proteomes" id="UP001174934">
    <property type="component" value="Unassembled WGS sequence"/>
</dbReference>
<dbReference type="AlphaFoldDB" id="A0AA39WM47"/>
<keyword evidence="2" id="KW-1185">Reference proteome</keyword>
<name>A0AA39WM47_9PEZI</name>
<protein>
    <submittedName>
        <fullName evidence="1">Uncharacterized protein</fullName>
    </submittedName>
</protein>
<evidence type="ECO:0000313" key="2">
    <source>
        <dbReference type="Proteomes" id="UP001174934"/>
    </source>
</evidence>
<proteinExistence type="predicted"/>
<accession>A0AA39WM47</accession>
<dbReference type="EMBL" id="JAULSR010000005">
    <property type="protein sequence ID" value="KAK0617949.1"/>
    <property type="molecule type" value="Genomic_DNA"/>
</dbReference>